<dbReference type="EMBL" id="AWUE01014501">
    <property type="protein sequence ID" value="OMP03460.1"/>
    <property type="molecule type" value="Genomic_DNA"/>
</dbReference>
<dbReference type="PROSITE" id="PS50114">
    <property type="entry name" value="GATA_ZN_FINGER_2"/>
    <property type="match status" value="1"/>
</dbReference>
<keyword evidence="8" id="KW-0804">Transcription</keyword>
<dbReference type="Gene3D" id="3.30.50.10">
    <property type="entry name" value="Erythroid Transcription Factor GATA-1, subunit A"/>
    <property type="match status" value="1"/>
</dbReference>
<proteinExistence type="inferred from homology"/>
<keyword evidence="7" id="KW-0010">Activator</keyword>
<evidence type="ECO:0000313" key="13">
    <source>
        <dbReference type="Proteomes" id="UP000187203"/>
    </source>
</evidence>
<feature type="domain" description="GATA-type" evidence="11">
    <location>
        <begin position="210"/>
        <end position="238"/>
    </location>
</feature>
<dbReference type="GO" id="GO:0030154">
    <property type="term" value="P:cell differentiation"/>
    <property type="evidence" value="ECO:0007669"/>
    <property type="project" value="TreeGrafter"/>
</dbReference>
<dbReference type="PANTHER" id="PTHR45658">
    <property type="entry name" value="GATA TRANSCRIPTION FACTOR"/>
    <property type="match status" value="1"/>
</dbReference>
<evidence type="ECO:0000256" key="7">
    <source>
        <dbReference type="ARBA" id="ARBA00023159"/>
    </source>
</evidence>
<evidence type="ECO:0000256" key="3">
    <source>
        <dbReference type="ARBA" id="ARBA00022771"/>
    </source>
</evidence>
<evidence type="ECO:0000256" key="5">
    <source>
        <dbReference type="ARBA" id="ARBA00023015"/>
    </source>
</evidence>
<dbReference type="SMART" id="SM00401">
    <property type="entry name" value="ZnF_GATA"/>
    <property type="match status" value="1"/>
</dbReference>
<evidence type="ECO:0000256" key="6">
    <source>
        <dbReference type="ARBA" id="ARBA00023125"/>
    </source>
</evidence>
<dbReference type="Proteomes" id="UP000187203">
    <property type="component" value="Unassembled WGS sequence"/>
</dbReference>
<keyword evidence="6" id="KW-0238">DNA-binding</keyword>
<dbReference type="InterPro" id="IPR013088">
    <property type="entry name" value="Znf_NHR/GATA"/>
</dbReference>
<dbReference type="PANTHER" id="PTHR45658:SF102">
    <property type="entry name" value="GATA TRANSCRIPTION FACTOR 29"/>
    <property type="match status" value="1"/>
</dbReference>
<dbReference type="AlphaFoldDB" id="A0A1R3K8P1"/>
<dbReference type="InterPro" id="IPR000679">
    <property type="entry name" value="Znf_GATA"/>
</dbReference>
<dbReference type="GO" id="GO:0043565">
    <property type="term" value="F:sequence-specific DNA binding"/>
    <property type="evidence" value="ECO:0007669"/>
    <property type="project" value="InterPro"/>
</dbReference>
<evidence type="ECO:0000259" key="11">
    <source>
        <dbReference type="PROSITE" id="PS50114"/>
    </source>
</evidence>
<feature type="region of interest" description="Disordered" evidence="10">
    <location>
        <begin position="174"/>
        <end position="203"/>
    </location>
</feature>
<accession>A0A1R3K8P1</accession>
<dbReference type="Pfam" id="PF00320">
    <property type="entry name" value="GATA"/>
    <property type="match status" value="1"/>
</dbReference>
<evidence type="ECO:0000256" key="2">
    <source>
        <dbReference type="ARBA" id="ARBA00022723"/>
    </source>
</evidence>
<protein>
    <recommendedName>
        <fullName evidence="11">GATA-type domain-containing protein</fullName>
    </recommendedName>
</protein>
<comment type="similarity">
    <text evidence="1">Belongs to the type IV zinc-finger family. Class A subfamily.</text>
</comment>
<organism evidence="12 13">
    <name type="scientific">Corchorus olitorius</name>
    <dbReference type="NCBI Taxonomy" id="93759"/>
    <lineage>
        <taxon>Eukaryota</taxon>
        <taxon>Viridiplantae</taxon>
        <taxon>Streptophyta</taxon>
        <taxon>Embryophyta</taxon>
        <taxon>Tracheophyta</taxon>
        <taxon>Spermatophyta</taxon>
        <taxon>Magnoliopsida</taxon>
        <taxon>eudicotyledons</taxon>
        <taxon>Gunneridae</taxon>
        <taxon>Pentapetalae</taxon>
        <taxon>rosids</taxon>
        <taxon>malvids</taxon>
        <taxon>Malvales</taxon>
        <taxon>Malvaceae</taxon>
        <taxon>Grewioideae</taxon>
        <taxon>Apeibeae</taxon>
        <taxon>Corchorus</taxon>
    </lineage>
</organism>
<comment type="caution">
    <text evidence="12">The sequence shown here is derived from an EMBL/GenBank/DDBJ whole genome shotgun (WGS) entry which is preliminary data.</text>
</comment>
<dbReference type="SUPFAM" id="SSF57716">
    <property type="entry name" value="Glucocorticoid receptor-like (DNA-binding domain)"/>
    <property type="match status" value="1"/>
</dbReference>
<evidence type="ECO:0000256" key="9">
    <source>
        <dbReference type="PROSITE-ProRule" id="PRU00094"/>
    </source>
</evidence>
<name>A0A1R3K8P1_9ROSI</name>
<reference evidence="13" key="1">
    <citation type="submission" date="2013-09" db="EMBL/GenBank/DDBJ databases">
        <title>Corchorus olitorius genome sequencing.</title>
        <authorList>
            <person name="Alam M."/>
            <person name="Haque M.S."/>
            <person name="Islam M.S."/>
            <person name="Emdad E.M."/>
            <person name="Islam M.M."/>
            <person name="Ahmed B."/>
            <person name="Halim A."/>
            <person name="Hossen Q.M.M."/>
            <person name="Hossain M.Z."/>
            <person name="Ahmed R."/>
            <person name="Khan M.M."/>
            <person name="Islam R."/>
            <person name="Rashid M.M."/>
            <person name="Khan S.A."/>
            <person name="Rahman M.S."/>
            <person name="Alam M."/>
            <person name="Yahiya A.S."/>
            <person name="Khan M.S."/>
            <person name="Azam M.S."/>
            <person name="Haque T."/>
            <person name="Lashkar M.Z.H."/>
            <person name="Akhand A.I."/>
            <person name="Morshed G."/>
            <person name="Roy S."/>
            <person name="Uddin K.S."/>
            <person name="Rabeya T."/>
            <person name="Hossain A.S."/>
            <person name="Chowdhury A."/>
            <person name="Snigdha A.R."/>
            <person name="Mortoza M.S."/>
            <person name="Matin S.A."/>
            <person name="Hoque S.M.E."/>
            <person name="Islam M.K."/>
            <person name="Roy D.K."/>
            <person name="Haider R."/>
            <person name="Moosa M.M."/>
            <person name="Elias S.M."/>
            <person name="Hasan A.M."/>
            <person name="Jahan S."/>
            <person name="Shafiuddin M."/>
            <person name="Mahmood N."/>
            <person name="Shommy N.S."/>
        </authorList>
    </citation>
    <scope>NUCLEOTIDE SEQUENCE [LARGE SCALE GENOMIC DNA]</scope>
    <source>
        <strain evidence="13">cv. O-4</strain>
    </source>
</reference>
<dbReference type="GO" id="GO:0006355">
    <property type="term" value="P:regulation of DNA-templated transcription"/>
    <property type="evidence" value="ECO:0007669"/>
    <property type="project" value="InterPro"/>
</dbReference>
<evidence type="ECO:0000256" key="1">
    <source>
        <dbReference type="ARBA" id="ARBA00005694"/>
    </source>
</evidence>
<evidence type="ECO:0000256" key="10">
    <source>
        <dbReference type="SAM" id="MobiDB-lite"/>
    </source>
</evidence>
<sequence>MENSRAASGAEMKNGGAAGNSRVDLTLKLGLPADDSNHQNQQVSPSQFPAVSMALDHLANPSFVGATNTQPQVQQGMNQPAAAGMVDQGAMGAAQLGQQSFMNGGSQNAWPPSGPMAINAFNQFSGPYMGMGFPSYPTNPFPFNNFAPTAHHLPPPPAPGPANTYVLLDVPASRRADGDVGSSSGSGRRGGRRQRGVNYNDPNKRCTNYNCGTNNTPMWRKGPLGPKTLCNACGIKHRKDEEKKRKG</sequence>
<dbReference type="GO" id="GO:0005634">
    <property type="term" value="C:nucleus"/>
    <property type="evidence" value="ECO:0007669"/>
    <property type="project" value="TreeGrafter"/>
</dbReference>
<keyword evidence="5" id="KW-0805">Transcription regulation</keyword>
<dbReference type="InterPro" id="IPR051140">
    <property type="entry name" value="GATA_TF"/>
</dbReference>
<dbReference type="OrthoDB" id="2162994at2759"/>
<feature type="region of interest" description="Disordered" evidence="10">
    <location>
        <begin position="1"/>
        <end position="21"/>
    </location>
</feature>
<evidence type="ECO:0000256" key="8">
    <source>
        <dbReference type="ARBA" id="ARBA00023163"/>
    </source>
</evidence>
<gene>
    <name evidence="12" type="ORF">COLO4_10405</name>
</gene>
<evidence type="ECO:0000256" key="4">
    <source>
        <dbReference type="ARBA" id="ARBA00022833"/>
    </source>
</evidence>
<keyword evidence="3 9" id="KW-0863">Zinc-finger</keyword>
<keyword evidence="4" id="KW-0862">Zinc</keyword>
<keyword evidence="2" id="KW-0479">Metal-binding</keyword>
<dbReference type="GO" id="GO:0008270">
    <property type="term" value="F:zinc ion binding"/>
    <property type="evidence" value="ECO:0007669"/>
    <property type="project" value="UniProtKB-KW"/>
</dbReference>
<dbReference type="CDD" id="cd00202">
    <property type="entry name" value="ZnF_GATA"/>
    <property type="match status" value="1"/>
</dbReference>
<evidence type="ECO:0000313" key="12">
    <source>
        <dbReference type="EMBL" id="OMP03460.1"/>
    </source>
</evidence>
<keyword evidence="13" id="KW-1185">Reference proteome</keyword>